<evidence type="ECO:0000259" key="2">
    <source>
        <dbReference type="PROSITE" id="PS50853"/>
    </source>
</evidence>
<feature type="domain" description="Fibronectin type-III" evidence="2">
    <location>
        <begin position="143"/>
        <end position="233"/>
    </location>
</feature>
<dbReference type="Pfam" id="PF00041">
    <property type="entry name" value="fn3"/>
    <property type="match status" value="1"/>
</dbReference>
<dbReference type="InterPro" id="IPR036116">
    <property type="entry name" value="FN3_sf"/>
</dbReference>
<dbReference type="AlphaFoldDB" id="A0A285MQQ9"/>
<evidence type="ECO:0000313" key="4">
    <source>
        <dbReference type="Proteomes" id="UP000219048"/>
    </source>
</evidence>
<evidence type="ECO:0000313" key="3">
    <source>
        <dbReference type="EMBL" id="SNY99505.1"/>
    </source>
</evidence>
<dbReference type="SUPFAM" id="SSF49265">
    <property type="entry name" value="Fibronectin type III"/>
    <property type="match status" value="2"/>
</dbReference>
<dbReference type="SMART" id="SM00060">
    <property type="entry name" value="FN3"/>
    <property type="match status" value="2"/>
</dbReference>
<organism evidence="3 4">
    <name type="scientific">Flagellimonas pacifica</name>
    <dbReference type="NCBI Taxonomy" id="1247520"/>
    <lineage>
        <taxon>Bacteria</taxon>
        <taxon>Pseudomonadati</taxon>
        <taxon>Bacteroidota</taxon>
        <taxon>Flavobacteriia</taxon>
        <taxon>Flavobacteriales</taxon>
        <taxon>Flavobacteriaceae</taxon>
        <taxon>Flagellimonas</taxon>
    </lineage>
</organism>
<dbReference type="InterPro" id="IPR013783">
    <property type="entry name" value="Ig-like_fold"/>
</dbReference>
<reference evidence="4" key="1">
    <citation type="submission" date="2017-09" db="EMBL/GenBank/DDBJ databases">
        <authorList>
            <person name="Varghese N."/>
            <person name="Submissions S."/>
        </authorList>
    </citation>
    <scope>NUCLEOTIDE SEQUENCE [LARGE SCALE GENOMIC DNA]</scope>
    <source>
        <strain evidence="4">DSM 25885</strain>
    </source>
</reference>
<keyword evidence="1" id="KW-0732">Signal</keyword>
<dbReference type="PROSITE" id="PS51257">
    <property type="entry name" value="PROKAR_LIPOPROTEIN"/>
    <property type="match status" value="1"/>
</dbReference>
<evidence type="ECO:0000256" key="1">
    <source>
        <dbReference type="SAM" id="SignalP"/>
    </source>
</evidence>
<protein>
    <submittedName>
        <fullName evidence="3">SusE outer membrane protein</fullName>
    </submittedName>
</protein>
<dbReference type="CDD" id="cd00063">
    <property type="entry name" value="FN3"/>
    <property type="match status" value="1"/>
</dbReference>
<name>A0A285MQQ9_9FLAO</name>
<dbReference type="Gene3D" id="2.60.40.10">
    <property type="entry name" value="Immunoglobulins"/>
    <property type="match status" value="2"/>
</dbReference>
<dbReference type="Proteomes" id="UP000219048">
    <property type="component" value="Unassembled WGS sequence"/>
</dbReference>
<keyword evidence="4" id="KW-1185">Reference proteome</keyword>
<dbReference type="PROSITE" id="PS50853">
    <property type="entry name" value="FN3"/>
    <property type="match status" value="2"/>
</dbReference>
<proteinExistence type="predicted"/>
<accession>A0A285MQQ9</accession>
<dbReference type="EMBL" id="OBEH01000002">
    <property type="protein sequence ID" value="SNY99505.1"/>
    <property type="molecule type" value="Genomic_DNA"/>
</dbReference>
<dbReference type="InterPro" id="IPR003961">
    <property type="entry name" value="FN3_dom"/>
</dbReference>
<gene>
    <name evidence="3" type="ORF">SAMN06265377_1315</name>
</gene>
<feature type="chain" id="PRO_5013239007" evidence="1">
    <location>
        <begin position="24"/>
        <end position="233"/>
    </location>
</feature>
<sequence length="233" mass="25876">MVLRGIFMILSISMIMISCSSSGGDDPLPPPQENSAPSAPALVFPINNMLCIDNVLQFDWEASTDLDSDVITYEVQVATDNQFTNIVHTSSTNDTDQEITLEKGEAHYWRVRAKDTKGGESEYSTIWQFYTEGDGEQNHLPFAPSQVFPVNASEINESSVELRWSANDVDNDVLGYNVFFGLGNPPNNITEGQTENTIIIDELESGQTYYWKIEVLDGNGGKTIGSLWSFRTL</sequence>
<feature type="domain" description="Fibronectin type-III" evidence="2">
    <location>
        <begin position="36"/>
        <end position="134"/>
    </location>
</feature>
<feature type="signal peptide" evidence="1">
    <location>
        <begin position="1"/>
        <end position="23"/>
    </location>
</feature>